<sequence>MTDLTEFRSQVGKNFTSDWMQIDQDRVNAFADITIDHNFIHIDAERTKRETPFSGTIAHGFLSLSMLSYFGAQCLPVFPAGFVPVNYGFESVRFAAPVPVGTRIRGVFTFKSLEERKPGQFLLTFDVRVEIENSTRPALRAEWLSMMLAQA</sequence>
<reference evidence="3" key="1">
    <citation type="journal article" date="2019" name="Int. J. Syst. Evol. Microbiol.">
        <title>The Global Catalogue of Microorganisms (GCM) 10K type strain sequencing project: providing services to taxonomists for standard genome sequencing and annotation.</title>
        <authorList>
            <consortium name="The Broad Institute Genomics Platform"/>
            <consortium name="The Broad Institute Genome Sequencing Center for Infectious Disease"/>
            <person name="Wu L."/>
            <person name="Ma J."/>
        </authorList>
    </citation>
    <scope>NUCLEOTIDE SEQUENCE [LARGE SCALE GENOMIC DNA]</scope>
    <source>
        <strain evidence="3">KCTC 52487</strain>
    </source>
</reference>
<evidence type="ECO:0000313" key="3">
    <source>
        <dbReference type="Proteomes" id="UP001595379"/>
    </source>
</evidence>
<dbReference type="SUPFAM" id="SSF54637">
    <property type="entry name" value="Thioesterase/thiol ester dehydrase-isomerase"/>
    <property type="match status" value="1"/>
</dbReference>
<evidence type="ECO:0000259" key="1">
    <source>
        <dbReference type="Pfam" id="PF01575"/>
    </source>
</evidence>
<accession>A0ABV7A099</accession>
<dbReference type="PANTHER" id="PTHR42993:SF1">
    <property type="entry name" value="MAOC-LIKE DEHYDRATASE DOMAIN-CONTAINING PROTEIN"/>
    <property type="match status" value="1"/>
</dbReference>
<name>A0ABV7A099_9PROT</name>
<dbReference type="Gene3D" id="3.10.129.10">
    <property type="entry name" value="Hotdog Thioesterase"/>
    <property type="match status" value="1"/>
</dbReference>
<dbReference type="InterPro" id="IPR039375">
    <property type="entry name" value="NodN-like"/>
</dbReference>
<dbReference type="RefSeq" id="WP_343163051.1">
    <property type="nucleotide sequence ID" value="NZ_JBHRSV010000028.1"/>
</dbReference>
<proteinExistence type="predicted"/>
<dbReference type="InterPro" id="IPR002539">
    <property type="entry name" value="MaoC-like_dom"/>
</dbReference>
<protein>
    <submittedName>
        <fullName evidence="2">MaoC family dehydratase</fullName>
    </submittedName>
</protein>
<keyword evidence="3" id="KW-1185">Reference proteome</keyword>
<dbReference type="Pfam" id="PF01575">
    <property type="entry name" value="MaoC_dehydratas"/>
    <property type="match status" value="1"/>
</dbReference>
<organism evidence="2 3">
    <name type="scientific">Hyphobacterium vulgare</name>
    <dbReference type="NCBI Taxonomy" id="1736751"/>
    <lineage>
        <taxon>Bacteria</taxon>
        <taxon>Pseudomonadati</taxon>
        <taxon>Pseudomonadota</taxon>
        <taxon>Alphaproteobacteria</taxon>
        <taxon>Maricaulales</taxon>
        <taxon>Maricaulaceae</taxon>
        <taxon>Hyphobacterium</taxon>
    </lineage>
</organism>
<dbReference type="EMBL" id="JBHRSV010000028">
    <property type="protein sequence ID" value="MFC2927060.1"/>
    <property type="molecule type" value="Genomic_DNA"/>
</dbReference>
<comment type="caution">
    <text evidence="2">The sequence shown here is derived from an EMBL/GenBank/DDBJ whole genome shotgun (WGS) entry which is preliminary data.</text>
</comment>
<dbReference type="InterPro" id="IPR029069">
    <property type="entry name" value="HotDog_dom_sf"/>
</dbReference>
<dbReference type="PANTHER" id="PTHR42993">
    <property type="entry name" value="MAOC-LIKE DEHYDRATASE DOMAIN-CONTAINING PROTEIN"/>
    <property type="match status" value="1"/>
</dbReference>
<dbReference type="CDD" id="cd03450">
    <property type="entry name" value="NodN"/>
    <property type="match status" value="1"/>
</dbReference>
<dbReference type="Proteomes" id="UP001595379">
    <property type="component" value="Unassembled WGS sequence"/>
</dbReference>
<evidence type="ECO:0000313" key="2">
    <source>
        <dbReference type="EMBL" id="MFC2927060.1"/>
    </source>
</evidence>
<feature type="domain" description="MaoC-like" evidence="1">
    <location>
        <begin position="9"/>
        <end position="111"/>
    </location>
</feature>
<gene>
    <name evidence="2" type="ORF">ACFOOR_13165</name>
</gene>